<name>A0A0P7BWZ5_9BACT</name>
<dbReference type="EMBL" id="LGTQ01000005">
    <property type="protein sequence ID" value="KPM49130.1"/>
    <property type="molecule type" value="Genomic_DNA"/>
</dbReference>
<dbReference type="CDD" id="cd02966">
    <property type="entry name" value="TlpA_like_family"/>
    <property type="match status" value="1"/>
</dbReference>
<dbReference type="InterPro" id="IPR050553">
    <property type="entry name" value="Thioredoxin_ResA/DsbE_sf"/>
</dbReference>
<dbReference type="Pfam" id="PF00578">
    <property type="entry name" value="AhpC-TSA"/>
    <property type="match status" value="1"/>
</dbReference>
<protein>
    <recommendedName>
        <fullName evidence="1">Thioredoxin domain-containing protein</fullName>
    </recommendedName>
</protein>
<reference evidence="2 3" key="1">
    <citation type="submission" date="2015-07" db="EMBL/GenBank/DDBJ databases">
        <title>The draft genome sequence of Leadbetterella sp. JN14-9.</title>
        <authorList>
            <person name="Liu Y."/>
            <person name="Du J."/>
            <person name="Shao Z."/>
        </authorList>
    </citation>
    <scope>NUCLEOTIDE SEQUENCE [LARGE SCALE GENOMIC DNA]</scope>
    <source>
        <strain evidence="2 3">JN14-9</strain>
    </source>
</reference>
<dbReference type="InterPro" id="IPR013766">
    <property type="entry name" value="Thioredoxin_domain"/>
</dbReference>
<dbReference type="InterPro" id="IPR000866">
    <property type="entry name" value="AhpC/TSA"/>
</dbReference>
<dbReference type="InterPro" id="IPR036249">
    <property type="entry name" value="Thioredoxin-like_sf"/>
</dbReference>
<dbReference type="SUPFAM" id="SSF52833">
    <property type="entry name" value="Thioredoxin-like"/>
    <property type="match status" value="1"/>
</dbReference>
<dbReference type="PANTHER" id="PTHR42852">
    <property type="entry name" value="THIOL:DISULFIDE INTERCHANGE PROTEIN DSBE"/>
    <property type="match status" value="1"/>
</dbReference>
<comment type="caution">
    <text evidence="2">The sequence shown here is derived from an EMBL/GenBank/DDBJ whole genome shotgun (WGS) entry which is preliminary data.</text>
</comment>
<evidence type="ECO:0000313" key="3">
    <source>
        <dbReference type="Proteomes" id="UP000050454"/>
    </source>
</evidence>
<organism evidence="2 3">
    <name type="scientific">Jiulongibacter sediminis</name>
    <dbReference type="NCBI Taxonomy" id="1605367"/>
    <lineage>
        <taxon>Bacteria</taxon>
        <taxon>Pseudomonadati</taxon>
        <taxon>Bacteroidota</taxon>
        <taxon>Cytophagia</taxon>
        <taxon>Cytophagales</taxon>
        <taxon>Leadbetterellaceae</taxon>
        <taxon>Jiulongibacter</taxon>
    </lineage>
</organism>
<dbReference type="PANTHER" id="PTHR42852:SF17">
    <property type="entry name" value="THIOREDOXIN-LIKE PROTEIN HI_1115"/>
    <property type="match status" value="1"/>
</dbReference>
<proteinExistence type="predicted"/>
<keyword evidence="3" id="KW-1185">Reference proteome</keyword>
<evidence type="ECO:0000259" key="1">
    <source>
        <dbReference type="PROSITE" id="PS51352"/>
    </source>
</evidence>
<dbReference type="RefSeq" id="WP_055143025.1">
    <property type="nucleotide sequence ID" value="NZ_JXSZ01000005.1"/>
</dbReference>
<dbReference type="AlphaFoldDB" id="A0A0P7BWZ5"/>
<feature type="domain" description="Thioredoxin" evidence="1">
    <location>
        <begin position="149"/>
        <end position="286"/>
    </location>
</feature>
<dbReference type="OrthoDB" id="9815205at2"/>
<gene>
    <name evidence="2" type="ORF">AFM12_00310</name>
</gene>
<evidence type="ECO:0000313" key="2">
    <source>
        <dbReference type="EMBL" id="KPM49130.1"/>
    </source>
</evidence>
<dbReference type="Proteomes" id="UP000050454">
    <property type="component" value="Unassembled WGS sequence"/>
</dbReference>
<dbReference type="STRING" id="1605367.AFM12_00310"/>
<dbReference type="PROSITE" id="PS51352">
    <property type="entry name" value="THIOREDOXIN_2"/>
    <property type="match status" value="1"/>
</dbReference>
<sequence length="286" mass="33090">MKVLQNFNPSQRVYSDTISQVESVNILNTAMRHFLTIASAIILLNSACKESTQKVEVLETFEHQSQDFMTWWVYYNDSINLSSDFLALDSLGNEMSKSDFLEVLTTSRFLPMKLPGELKYQLYKPQEKLQEDIFNTIMWQSKDYLHHYRMEGLTLTDSPIKTLEGQEHQLSDPKGKYLIVKCWFVACHQCIEEMPELNEMVKKYESRGDMTFLSLAFDDEGKLRNFLSKREFLYETASVPEGFMESELRVTAYPTHVVIGKNGKVLKVVNGADQLKNFLAKEILDS</sequence>
<dbReference type="GO" id="GO:0016209">
    <property type="term" value="F:antioxidant activity"/>
    <property type="evidence" value="ECO:0007669"/>
    <property type="project" value="InterPro"/>
</dbReference>
<accession>A0A0P7BWZ5</accession>
<dbReference type="GO" id="GO:0016491">
    <property type="term" value="F:oxidoreductase activity"/>
    <property type="evidence" value="ECO:0007669"/>
    <property type="project" value="InterPro"/>
</dbReference>
<dbReference type="Gene3D" id="3.40.30.10">
    <property type="entry name" value="Glutaredoxin"/>
    <property type="match status" value="1"/>
</dbReference>